<accession>A0AAD7VAY6</accession>
<feature type="compositionally biased region" description="Basic residues" evidence="3">
    <location>
        <begin position="262"/>
        <end position="274"/>
    </location>
</feature>
<feature type="compositionally biased region" description="Basic and acidic residues" evidence="3">
    <location>
        <begin position="35"/>
        <end position="54"/>
    </location>
</feature>
<feature type="compositionally biased region" description="Polar residues" evidence="3">
    <location>
        <begin position="422"/>
        <end position="433"/>
    </location>
</feature>
<dbReference type="GO" id="GO:0003677">
    <property type="term" value="F:DNA binding"/>
    <property type="evidence" value="ECO:0007669"/>
    <property type="project" value="UniProtKB-UniRule"/>
</dbReference>
<gene>
    <name evidence="5" type="ORF">O0I10_001833</name>
</gene>
<keyword evidence="6" id="KW-1185">Reference proteome</keyword>
<dbReference type="GeneID" id="83209251"/>
<dbReference type="SMART" id="SM00398">
    <property type="entry name" value="HMG"/>
    <property type="match status" value="2"/>
</dbReference>
<feature type="domain" description="HMG box" evidence="4">
    <location>
        <begin position="456"/>
        <end position="523"/>
    </location>
</feature>
<dbReference type="Gene3D" id="1.10.30.10">
    <property type="entry name" value="High mobility group box domain"/>
    <property type="match status" value="2"/>
</dbReference>
<feature type="DNA-binding region" description="HMG box" evidence="2">
    <location>
        <begin position="524"/>
        <end position="592"/>
    </location>
</feature>
<organism evidence="5 6">
    <name type="scientific">Lichtheimia ornata</name>
    <dbReference type="NCBI Taxonomy" id="688661"/>
    <lineage>
        <taxon>Eukaryota</taxon>
        <taxon>Fungi</taxon>
        <taxon>Fungi incertae sedis</taxon>
        <taxon>Mucoromycota</taxon>
        <taxon>Mucoromycotina</taxon>
        <taxon>Mucoromycetes</taxon>
        <taxon>Mucorales</taxon>
        <taxon>Lichtheimiaceae</taxon>
        <taxon>Lichtheimia</taxon>
    </lineage>
</organism>
<feature type="compositionally biased region" description="Acidic residues" evidence="3">
    <location>
        <begin position="287"/>
        <end position="314"/>
    </location>
</feature>
<name>A0AAD7VAY6_9FUNG</name>
<evidence type="ECO:0000313" key="5">
    <source>
        <dbReference type="EMBL" id="KAJ8662140.1"/>
    </source>
</evidence>
<protein>
    <recommendedName>
        <fullName evidence="4">HMG box domain-containing protein</fullName>
    </recommendedName>
</protein>
<keyword evidence="2" id="KW-0539">Nucleus</keyword>
<feature type="region of interest" description="Disordered" evidence="3">
    <location>
        <begin position="193"/>
        <end position="233"/>
    </location>
</feature>
<feature type="compositionally biased region" description="Acidic residues" evidence="3">
    <location>
        <begin position="135"/>
        <end position="149"/>
    </location>
</feature>
<feature type="region of interest" description="Disordered" evidence="3">
    <location>
        <begin position="422"/>
        <end position="441"/>
    </location>
</feature>
<dbReference type="AlphaFoldDB" id="A0AAD7VAY6"/>
<dbReference type="GO" id="GO:0005634">
    <property type="term" value="C:nucleus"/>
    <property type="evidence" value="ECO:0007669"/>
    <property type="project" value="UniProtKB-UniRule"/>
</dbReference>
<dbReference type="CDD" id="cd00084">
    <property type="entry name" value="HMG-box_SF"/>
    <property type="match status" value="2"/>
</dbReference>
<feature type="region of interest" description="Disordered" evidence="3">
    <location>
        <begin position="35"/>
        <end position="175"/>
    </location>
</feature>
<dbReference type="InterPro" id="IPR009071">
    <property type="entry name" value="HMG_box_dom"/>
</dbReference>
<dbReference type="InterPro" id="IPR050342">
    <property type="entry name" value="HMGB"/>
</dbReference>
<proteinExistence type="predicted"/>
<feature type="compositionally biased region" description="Basic and acidic residues" evidence="3">
    <location>
        <begin position="81"/>
        <end position="95"/>
    </location>
</feature>
<feature type="compositionally biased region" description="Acidic residues" evidence="3">
    <location>
        <begin position="200"/>
        <end position="214"/>
    </location>
</feature>
<evidence type="ECO:0000256" key="3">
    <source>
        <dbReference type="SAM" id="MobiDB-lite"/>
    </source>
</evidence>
<evidence type="ECO:0000313" key="6">
    <source>
        <dbReference type="Proteomes" id="UP001234581"/>
    </source>
</evidence>
<feature type="compositionally biased region" description="Basic and acidic residues" evidence="3">
    <location>
        <begin position="388"/>
        <end position="401"/>
    </location>
</feature>
<dbReference type="SUPFAM" id="SSF47095">
    <property type="entry name" value="HMG-box"/>
    <property type="match status" value="2"/>
</dbReference>
<dbReference type="RefSeq" id="XP_058347053.1">
    <property type="nucleotide sequence ID" value="XM_058481922.1"/>
</dbReference>
<dbReference type="Proteomes" id="UP001234581">
    <property type="component" value="Unassembled WGS sequence"/>
</dbReference>
<feature type="DNA-binding region" description="HMG box" evidence="2">
    <location>
        <begin position="456"/>
        <end position="523"/>
    </location>
</feature>
<evidence type="ECO:0000259" key="4">
    <source>
        <dbReference type="PROSITE" id="PS50118"/>
    </source>
</evidence>
<evidence type="ECO:0000256" key="2">
    <source>
        <dbReference type="PROSITE-ProRule" id="PRU00267"/>
    </source>
</evidence>
<feature type="region of interest" description="Disordered" evidence="3">
    <location>
        <begin position="262"/>
        <end position="408"/>
    </location>
</feature>
<dbReference type="EMBL" id="JARTCD010000005">
    <property type="protein sequence ID" value="KAJ8662140.1"/>
    <property type="molecule type" value="Genomic_DNA"/>
</dbReference>
<reference evidence="5 6" key="1">
    <citation type="submission" date="2023-03" db="EMBL/GenBank/DDBJ databases">
        <title>Genome sequence of Lichtheimia ornata CBS 291.66.</title>
        <authorList>
            <person name="Mohabir J.T."/>
            <person name="Shea T.P."/>
            <person name="Kurbessoian T."/>
            <person name="Berby B."/>
            <person name="Fontaine J."/>
            <person name="Livny J."/>
            <person name="Gnirke A."/>
            <person name="Stajich J.E."/>
            <person name="Cuomo C.A."/>
        </authorList>
    </citation>
    <scope>NUCLEOTIDE SEQUENCE [LARGE SCALE GENOMIC DNA]</scope>
    <source>
        <strain evidence="5">CBS 291.66</strain>
    </source>
</reference>
<feature type="compositionally biased region" description="Polar residues" evidence="3">
    <location>
        <begin position="96"/>
        <end position="118"/>
    </location>
</feature>
<dbReference type="PROSITE" id="PS50118">
    <property type="entry name" value="HMG_BOX_2"/>
    <property type="match status" value="2"/>
</dbReference>
<feature type="compositionally biased region" description="Polar residues" evidence="3">
    <location>
        <begin position="217"/>
        <end position="231"/>
    </location>
</feature>
<evidence type="ECO:0000256" key="1">
    <source>
        <dbReference type="ARBA" id="ARBA00023125"/>
    </source>
</evidence>
<keyword evidence="1 2" id="KW-0238">DNA-binding</keyword>
<sequence>MPTCPQCQSTNTLLKSATQGQCRNCRARFTIRHQRQEWDDHSQQAGPSKKDGKRAMYNANKDSARFTANKRARYEDDSDTEPARIDRPAAIKEEMPSSSSSAFNTRNAMVFSLSSKPNHNTKDTSNGRRRRDHTDDDDDDDDDDAEDDLLEKVKREELDMIDDDDYDDDDDTQDTDSLLQHFTKRFAKPSAYKATGASIDFDDEDDDDMIDEDVSNLGINDSRNTRATSSRKTNHNEDLYTWDLPIKKRRNEDLYTWDLPIKKRRNHGRMKKQAHSSQRPPRHRYDDDSESDFQPEGDEDDDDDEMLDSEDEELPPQRRPVATRYLPNQSQAFKRPLVKAAIEQDDTEYDAAPPIKRKQKRANMTMDTKPTKKPKPMTRDSVSVDVVSKVKRDKGKEKAFRPDPMFSDEEDYIASDYEQTSFVDGQSQRSTQAPEEPMDPVKAMHTRKYVHKVPRPGNKYNPYLLFNTAMRKEIIATDALSNKEVSQKISQMWRDLPEEEKQKYRDESKRLKEEFYDKQREQKPKLPPNSFVLFSRDMYPKLKEENPDLKFQDINTIVTRKWKELDEASKNVYQERSLEARQKFMEENAEYYKKFLDNNIKKAQLTKKHNKEKYQELADWYNKH</sequence>
<feature type="domain" description="HMG box" evidence="4">
    <location>
        <begin position="524"/>
        <end position="592"/>
    </location>
</feature>
<dbReference type="InterPro" id="IPR036910">
    <property type="entry name" value="HMG_box_dom_sf"/>
</dbReference>
<comment type="caution">
    <text evidence="5">The sequence shown here is derived from an EMBL/GenBank/DDBJ whole genome shotgun (WGS) entry which is preliminary data.</text>
</comment>
<dbReference type="PANTHER" id="PTHR48112">
    <property type="entry name" value="HIGH MOBILITY GROUP PROTEIN DSP1"/>
    <property type="match status" value="1"/>
</dbReference>
<feature type="compositionally biased region" description="Acidic residues" evidence="3">
    <location>
        <begin position="159"/>
        <end position="174"/>
    </location>
</feature>
<dbReference type="Pfam" id="PF00505">
    <property type="entry name" value="HMG_box"/>
    <property type="match status" value="2"/>
</dbReference>